<feature type="domain" description="HTH crp-type" evidence="5">
    <location>
        <begin position="149"/>
        <end position="221"/>
    </location>
</feature>
<dbReference type="SUPFAM" id="SSF46785">
    <property type="entry name" value="Winged helix' DNA-binding domain"/>
    <property type="match status" value="1"/>
</dbReference>
<dbReference type="GO" id="GO:0005829">
    <property type="term" value="C:cytosol"/>
    <property type="evidence" value="ECO:0007669"/>
    <property type="project" value="TreeGrafter"/>
</dbReference>
<evidence type="ECO:0000256" key="2">
    <source>
        <dbReference type="ARBA" id="ARBA00023125"/>
    </source>
</evidence>
<keyword evidence="1" id="KW-0805">Transcription regulation</keyword>
<evidence type="ECO:0000259" key="4">
    <source>
        <dbReference type="PROSITE" id="PS50042"/>
    </source>
</evidence>
<dbReference type="PROSITE" id="PS51063">
    <property type="entry name" value="HTH_CRP_2"/>
    <property type="match status" value="1"/>
</dbReference>
<evidence type="ECO:0000313" key="6">
    <source>
        <dbReference type="EMBL" id="SMG25322.1"/>
    </source>
</evidence>
<evidence type="ECO:0000259" key="5">
    <source>
        <dbReference type="PROSITE" id="PS51063"/>
    </source>
</evidence>
<gene>
    <name evidence="6" type="ORF">SAMN06296010_1250</name>
</gene>
<dbReference type="PANTHER" id="PTHR24567:SF74">
    <property type="entry name" value="HTH-TYPE TRANSCRIPTIONAL REGULATOR ARCR"/>
    <property type="match status" value="1"/>
</dbReference>
<dbReference type="GO" id="GO:0003677">
    <property type="term" value="F:DNA binding"/>
    <property type="evidence" value="ECO:0007669"/>
    <property type="project" value="UniProtKB-KW"/>
</dbReference>
<keyword evidence="2" id="KW-0238">DNA-binding</keyword>
<dbReference type="PROSITE" id="PS50042">
    <property type="entry name" value="CNMP_BINDING_3"/>
    <property type="match status" value="1"/>
</dbReference>
<reference evidence="7" key="1">
    <citation type="submission" date="2017-04" db="EMBL/GenBank/DDBJ databases">
        <authorList>
            <person name="Varghese N."/>
            <person name="Submissions S."/>
        </authorList>
    </citation>
    <scope>NUCLEOTIDE SEQUENCE [LARGE SCALE GENOMIC DNA]</scope>
    <source>
        <strain evidence="7">VKM Ac-2510</strain>
    </source>
</reference>
<dbReference type="Gene3D" id="2.60.120.10">
    <property type="entry name" value="Jelly Rolls"/>
    <property type="match status" value="1"/>
</dbReference>
<dbReference type="PANTHER" id="PTHR24567">
    <property type="entry name" value="CRP FAMILY TRANSCRIPTIONAL REGULATORY PROTEIN"/>
    <property type="match status" value="1"/>
</dbReference>
<dbReference type="STRING" id="150121.SAMN06296010_1250"/>
<proteinExistence type="predicted"/>
<dbReference type="InterPro" id="IPR018490">
    <property type="entry name" value="cNMP-bd_dom_sf"/>
</dbReference>
<dbReference type="Pfam" id="PF00027">
    <property type="entry name" value="cNMP_binding"/>
    <property type="match status" value="1"/>
</dbReference>
<accession>A0A1X7JD46</accession>
<dbReference type="EMBL" id="FXAY01000002">
    <property type="protein sequence ID" value="SMG25322.1"/>
    <property type="molecule type" value="Genomic_DNA"/>
</dbReference>
<dbReference type="CDD" id="cd00038">
    <property type="entry name" value="CAP_ED"/>
    <property type="match status" value="1"/>
</dbReference>
<dbReference type="InterPro" id="IPR036390">
    <property type="entry name" value="WH_DNA-bd_sf"/>
</dbReference>
<dbReference type="InterPro" id="IPR014710">
    <property type="entry name" value="RmlC-like_jellyroll"/>
</dbReference>
<feature type="domain" description="Cyclic nucleotide-binding" evidence="4">
    <location>
        <begin position="15"/>
        <end position="135"/>
    </location>
</feature>
<dbReference type="SUPFAM" id="SSF51206">
    <property type="entry name" value="cAMP-binding domain-like"/>
    <property type="match status" value="1"/>
</dbReference>
<dbReference type="GO" id="GO:0003700">
    <property type="term" value="F:DNA-binding transcription factor activity"/>
    <property type="evidence" value="ECO:0007669"/>
    <property type="project" value="TreeGrafter"/>
</dbReference>
<keyword evidence="7" id="KW-1185">Reference proteome</keyword>
<dbReference type="Proteomes" id="UP000193244">
    <property type="component" value="Unassembled WGS sequence"/>
</dbReference>
<evidence type="ECO:0000313" key="7">
    <source>
        <dbReference type="Proteomes" id="UP000193244"/>
    </source>
</evidence>
<evidence type="ECO:0000256" key="3">
    <source>
        <dbReference type="ARBA" id="ARBA00023163"/>
    </source>
</evidence>
<dbReference type="InterPro" id="IPR000595">
    <property type="entry name" value="cNMP-bd_dom"/>
</dbReference>
<dbReference type="RefSeq" id="WP_085484117.1">
    <property type="nucleotide sequence ID" value="NZ_FXAY01000002.1"/>
</dbReference>
<protein>
    <submittedName>
        <fullName evidence="6">Transcriptional regulator, Crp/Fnr family</fullName>
    </submittedName>
</protein>
<dbReference type="OrthoDB" id="892842at2"/>
<dbReference type="SMART" id="SM00419">
    <property type="entry name" value="HTH_CRP"/>
    <property type="match status" value="1"/>
</dbReference>
<dbReference type="InterPro" id="IPR050397">
    <property type="entry name" value="Env_Response_Regulators"/>
</dbReference>
<dbReference type="AlphaFoldDB" id="A0A1X7JD46"/>
<dbReference type="Pfam" id="PF13545">
    <property type="entry name" value="HTH_Crp_2"/>
    <property type="match status" value="1"/>
</dbReference>
<keyword evidence="3" id="KW-0804">Transcription</keyword>
<sequence>MASAVTIYDLRGASLMAPFSDEQLDELAAHSFVVALSRGELLFEEGTGSAHFYIVRSGRIRIARRSPEGAELGLSVVESGGTIGDLSVMDGLARSATAESIDEAEVIAVPADRIRSLLTSSPEALMSVVEELASIVRRLTGTQSDLIFLDLPRRLAKLLLTYIPEWRHDANQVVVELPMSQAGIAAQLGVARQSLNTALRTLTRDGRITVDGRRVTLTDVAALRNYVGS</sequence>
<dbReference type="InterPro" id="IPR012318">
    <property type="entry name" value="HTH_CRP"/>
</dbReference>
<organism evidence="6 7">
    <name type="scientific">Agreia pratensis</name>
    <dbReference type="NCBI Taxonomy" id="150121"/>
    <lineage>
        <taxon>Bacteria</taxon>
        <taxon>Bacillati</taxon>
        <taxon>Actinomycetota</taxon>
        <taxon>Actinomycetes</taxon>
        <taxon>Micrococcales</taxon>
        <taxon>Microbacteriaceae</taxon>
        <taxon>Agreia</taxon>
    </lineage>
</organism>
<dbReference type="SMART" id="SM00100">
    <property type="entry name" value="cNMP"/>
    <property type="match status" value="1"/>
</dbReference>
<name>A0A1X7JD46_9MICO</name>
<evidence type="ECO:0000256" key="1">
    <source>
        <dbReference type="ARBA" id="ARBA00023015"/>
    </source>
</evidence>